<dbReference type="WBParaSite" id="TCONS_00003079.p1">
    <property type="protein sequence ID" value="TCONS_00003079.p1"/>
    <property type="gene ID" value="XLOC_002841"/>
</dbReference>
<reference evidence="2" key="1">
    <citation type="submission" date="2015-08" db="UniProtKB">
        <authorList>
            <consortium name="WormBaseParasite"/>
        </authorList>
    </citation>
    <scope>IDENTIFICATION</scope>
</reference>
<evidence type="ECO:0000313" key="2">
    <source>
        <dbReference type="WBParaSite" id="SSTP_0000563700.1"/>
    </source>
</evidence>
<organism evidence="2">
    <name type="scientific">Strongyloides stercoralis</name>
    <name type="common">Threadworm</name>
    <dbReference type="NCBI Taxonomy" id="6248"/>
    <lineage>
        <taxon>Eukaryota</taxon>
        <taxon>Metazoa</taxon>
        <taxon>Ecdysozoa</taxon>
        <taxon>Nematoda</taxon>
        <taxon>Chromadorea</taxon>
        <taxon>Rhabditida</taxon>
        <taxon>Tylenchina</taxon>
        <taxon>Panagrolaimomorpha</taxon>
        <taxon>Strongyloidoidea</taxon>
        <taxon>Strongyloididae</taxon>
        <taxon>Strongyloides</taxon>
    </lineage>
</organism>
<dbReference type="AlphaFoldDB" id="A0A0K0E807"/>
<protein>
    <submittedName>
        <fullName evidence="2">DUF2087 domain-containing protein</fullName>
    </submittedName>
</protein>
<keyword evidence="1" id="KW-1185">Reference proteome</keyword>
<proteinExistence type="predicted"/>
<accession>A0A0K0E807</accession>
<dbReference type="WBParaSite" id="SSTP_0000563700.1">
    <property type="protein sequence ID" value="SSTP_0000563700.1"/>
    <property type="gene ID" value="SSTP_0000563700"/>
</dbReference>
<sequence length="308" mass="37038">MTISNYQNISENFEIQDDVLEVADVLRSYPSEYLHIKELFLDIMPKYNLKKVDKKYNVDKVTVNKFINELIRHDVIIVKSYDKNGVPDIVKIKKSDKCFTYSKPESMKNKEKESLNEICEKKSSIYEEPKSFRNFTHHFDRDTKHPEILFEEHKYYFISNNKNKEHHHNKSYSPNNRRGLYINDKAKHIGYVDPLSNNHRRICILNDKYKPYYLKRYPTTRETFIGAIIHMLTENGEMSVSEIVDYFWRTYNINLDLNYINKLFKSGYNDIGYSLYNIVSDITIRKDNDSREMYLKYTPKYIRDYILI</sequence>
<dbReference type="Proteomes" id="UP000035681">
    <property type="component" value="Unplaced"/>
</dbReference>
<name>A0A0K0E807_STRER</name>
<evidence type="ECO:0000313" key="1">
    <source>
        <dbReference type="Proteomes" id="UP000035681"/>
    </source>
</evidence>